<organism evidence="1 2">
    <name type="scientific">Streptomyces spectabilis</name>
    <dbReference type="NCBI Taxonomy" id="68270"/>
    <lineage>
        <taxon>Bacteria</taxon>
        <taxon>Bacillati</taxon>
        <taxon>Actinomycetota</taxon>
        <taxon>Actinomycetes</taxon>
        <taxon>Kitasatosporales</taxon>
        <taxon>Streptomycetaceae</taxon>
        <taxon>Streptomyces</taxon>
    </lineage>
</organism>
<evidence type="ECO:0000313" key="2">
    <source>
        <dbReference type="Proteomes" id="UP000316806"/>
    </source>
</evidence>
<sequence length="63" mass="6513">MLVLLIVLLVLALTGFGAVVWTVRGNAPRGVRAAARLTSAAGEAAGRLQKARKNDRGGENLGD</sequence>
<evidence type="ECO:0000313" key="1">
    <source>
        <dbReference type="EMBL" id="QDQ12364.1"/>
    </source>
</evidence>
<proteinExistence type="predicted"/>
<dbReference type="Proteomes" id="UP000316806">
    <property type="component" value="Chromosome"/>
</dbReference>
<dbReference type="RefSeq" id="WP_144004219.1">
    <property type="nucleotide sequence ID" value="NZ_CP040916.1"/>
</dbReference>
<name>A0A516R9S0_STRST</name>
<dbReference type="AlphaFoldDB" id="A0A516R9S0"/>
<dbReference type="EMBL" id="CP040916">
    <property type="protein sequence ID" value="QDQ12364.1"/>
    <property type="molecule type" value="Genomic_DNA"/>
</dbReference>
<protein>
    <submittedName>
        <fullName evidence="1">Uncharacterized protein</fullName>
    </submittedName>
</protein>
<gene>
    <name evidence="1" type="ORF">FH965_18795</name>
</gene>
<reference evidence="1 2" key="1">
    <citation type="journal article" date="2019" name="J. Ind. Microbiol. Biotechnol.">
        <title>The complete genomic sequence of Streptomyces spectabilis NRRL-2792 and identification of secondary metabolite biosynthetic gene clusters.</title>
        <authorList>
            <person name="Sinha A."/>
            <person name="Phillips-Salemka S."/>
            <person name="Niraula T.A."/>
            <person name="Short K.A."/>
            <person name="Niraula N.P."/>
        </authorList>
    </citation>
    <scope>NUCLEOTIDE SEQUENCE [LARGE SCALE GENOMIC DNA]</scope>
    <source>
        <strain evidence="1 2">NRRL 2792</strain>
    </source>
</reference>
<accession>A0A516R9S0</accession>